<organism evidence="4 5">
    <name type="scientific">Romanomermis culicivorax</name>
    <name type="common">Nematode worm</name>
    <dbReference type="NCBI Taxonomy" id="13658"/>
    <lineage>
        <taxon>Eukaryota</taxon>
        <taxon>Metazoa</taxon>
        <taxon>Ecdysozoa</taxon>
        <taxon>Nematoda</taxon>
        <taxon>Enoplea</taxon>
        <taxon>Dorylaimia</taxon>
        <taxon>Mermithida</taxon>
        <taxon>Mermithoidea</taxon>
        <taxon>Mermithidae</taxon>
        <taxon>Romanomermis</taxon>
    </lineage>
</organism>
<dbReference type="InterPro" id="IPR001878">
    <property type="entry name" value="Znf_CCHC"/>
</dbReference>
<accession>A0A915IH81</accession>
<keyword evidence="4" id="KW-1185">Reference proteome</keyword>
<feature type="domain" description="CCHC-type" evidence="3">
    <location>
        <begin position="88"/>
        <end position="102"/>
    </location>
</feature>
<dbReference type="WBParaSite" id="nRc.2.0.1.t13531-RA">
    <property type="protein sequence ID" value="nRc.2.0.1.t13531-RA"/>
    <property type="gene ID" value="nRc.2.0.1.g13531"/>
</dbReference>
<dbReference type="GO" id="GO:0008270">
    <property type="term" value="F:zinc ion binding"/>
    <property type="evidence" value="ECO:0007669"/>
    <property type="project" value="UniProtKB-KW"/>
</dbReference>
<protein>
    <submittedName>
        <fullName evidence="5">CCHC-type domain-containing protein</fullName>
    </submittedName>
</protein>
<feature type="compositionally biased region" description="Polar residues" evidence="2">
    <location>
        <begin position="50"/>
        <end position="62"/>
    </location>
</feature>
<evidence type="ECO:0000256" key="2">
    <source>
        <dbReference type="SAM" id="MobiDB-lite"/>
    </source>
</evidence>
<dbReference type="SUPFAM" id="SSF57756">
    <property type="entry name" value="Retrovirus zinc finger-like domains"/>
    <property type="match status" value="1"/>
</dbReference>
<keyword evidence="1" id="KW-0862">Zinc</keyword>
<reference evidence="5" key="1">
    <citation type="submission" date="2022-11" db="UniProtKB">
        <authorList>
            <consortium name="WormBaseParasite"/>
        </authorList>
    </citation>
    <scope>IDENTIFICATION</scope>
</reference>
<dbReference type="PROSITE" id="PS50158">
    <property type="entry name" value="ZF_CCHC"/>
    <property type="match status" value="1"/>
</dbReference>
<dbReference type="GO" id="GO:0003676">
    <property type="term" value="F:nucleic acid binding"/>
    <property type="evidence" value="ECO:0007669"/>
    <property type="project" value="InterPro"/>
</dbReference>
<evidence type="ECO:0000256" key="1">
    <source>
        <dbReference type="PROSITE-ProRule" id="PRU00047"/>
    </source>
</evidence>
<dbReference type="AlphaFoldDB" id="A0A915IH81"/>
<feature type="region of interest" description="Disordered" evidence="2">
    <location>
        <begin position="16"/>
        <end position="67"/>
    </location>
</feature>
<evidence type="ECO:0000313" key="4">
    <source>
        <dbReference type="Proteomes" id="UP000887565"/>
    </source>
</evidence>
<evidence type="ECO:0000313" key="5">
    <source>
        <dbReference type="WBParaSite" id="nRc.2.0.1.t13531-RA"/>
    </source>
</evidence>
<evidence type="ECO:0000259" key="3">
    <source>
        <dbReference type="PROSITE" id="PS50158"/>
    </source>
</evidence>
<dbReference type="InterPro" id="IPR036875">
    <property type="entry name" value="Znf_CCHC_sf"/>
</dbReference>
<feature type="compositionally biased region" description="Basic and acidic residues" evidence="2">
    <location>
        <begin position="38"/>
        <end position="49"/>
    </location>
</feature>
<keyword evidence="1" id="KW-0863">Zinc-finger</keyword>
<proteinExistence type="predicted"/>
<sequence length="248" mass="27699">MLDVYVNIMQAAQSAESSSPAIHGGSKNVHALPNNSPHDSDRYLNHGRDQSLNQSKRPQSPMRSKHCRGCSSTRHMYLSLDRKAMDIKCYDCGRTGHFPKYCEPRQGKSNRSSDEGKAVKMIHLLSVKHSAAAPYECTFGVIHLNGKDCYASGIVDSGAKASLLAHSLYMKWIGAPLSKSNNRLFSFNNTEIAGLRVYHDNRIQWSPSEGNSTCSRYHQSCDLRYGYNRDATIGHPRSHMTNQLCPTH</sequence>
<dbReference type="Proteomes" id="UP000887565">
    <property type="component" value="Unplaced"/>
</dbReference>
<keyword evidence="1" id="KW-0479">Metal-binding</keyword>
<name>A0A915IH81_ROMCU</name>
<dbReference type="GO" id="GO:0019899">
    <property type="term" value="F:enzyme binding"/>
    <property type="evidence" value="ECO:0007669"/>
    <property type="project" value="UniProtKB-ARBA"/>
</dbReference>